<reference evidence="22" key="1">
    <citation type="submission" date="2022-03" db="EMBL/GenBank/DDBJ databases">
        <authorList>
            <person name="Martin C."/>
        </authorList>
    </citation>
    <scope>NUCLEOTIDE SEQUENCE</scope>
</reference>
<keyword evidence="18" id="KW-0325">Glycoprotein</keyword>
<dbReference type="OrthoDB" id="10013407at2759"/>
<comment type="similarity">
    <text evidence="5">Belongs to the peptidase M28 family.</text>
</comment>
<evidence type="ECO:0000256" key="21">
    <source>
        <dbReference type="ARBA" id="ARBA00033328"/>
    </source>
</evidence>
<dbReference type="GO" id="GO:0070573">
    <property type="term" value="F:metallodipeptidase activity"/>
    <property type="evidence" value="ECO:0007669"/>
    <property type="project" value="InterPro"/>
</dbReference>
<evidence type="ECO:0000256" key="15">
    <source>
        <dbReference type="ARBA" id="ARBA00023034"/>
    </source>
</evidence>
<proteinExistence type="inferred from homology"/>
<dbReference type="Proteomes" id="UP000749559">
    <property type="component" value="Unassembled WGS sequence"/>
</dbReference>
<keyword evidence="14" id="KW-0862">Zinc</keyword>
<comment type="subunit">
    <text evidence="20">Homodimer. The monomeric form is inactive while the homodimer is active.</text>
</comment>
<evidence type="ECO:0000256" key="16">
    <source>
        <dbReference type="ARBA" id="ARBA00023049"/>
    </source>
</evidence>
<dbReference type="InterPro" id="IPR007484">
    <property type="entry name" value="Peptidase_M28"/>
</dbReference>
<evidence type="ECO:0000256" key="1">
    <source>
        <dbReference type="ARBA" id="ARBA00004240"/>
    </source>
</evidence>
<evidence type="ECO:0000256" key="14">
    <source>
        <dbReference type="ARBA" id="ARBA00022833"/>
    </source>
</evidence>
<name>A0A8J1XVA5_OWEFU</name>
<evidence type="ECO:0000256" key="8">
    <source>
        <dbReference type="ARBA" id="ARBA00022645"/>
    </source>
</evidence>
<sequence>MELFNIHVLLTLGYSIVLVHSSPVLQEDITKYKDAANRIIHHLLDGPAQNQSYNRLATFTDKFGSRIAGSEYLEHAIDYMLDTLSKEGLDNVHGENVMVPQWVRGKESATLLSPRNHKMAMLGLGSSIATPPAGITADVLVVSTFKELKQRAAEAKGKIIVYNEKFVSYGETVAYRQQGATEAAKVGAVASLIRSVTPFSINSPHTGWQDYTPGVKKIPTACITVEDAEMLHRMQKRGEKLTIRLKMNAKNNPYVKSRNTVAEITGSVYPEQVVIVSGHLDSWDVGQGAMDDGGGAFISWQVLSVIKQLNLRPKRTVRLVMWTGEEEGGFGGQAYFNAHKKNISNFNLVMESDMGVFTPYGINFKGNTAATTIMQQILNLLGSINSTTLEKVTAVGTDIGSWAKAGVPGVSLLNRNEKYFYFHHSNGDTMTVMDPKQMNLCAAVWTVVAYVVADLDSMLPRDIQPPYNEAEIQQDKRFKNSDEISRTVDEILKFVIGT</sequence>
<dbReference type="PANTHER" id="PTHR12053:SF3">
    <property type="entry name" value="CARBOXYPEPTIDASE Q"/>
    <property type="match status" value="1"/>
</dbReference>
<evidence type="ECO:0000256" key="20">
    <source>
        <dbReference type="ARBA" id="ARBA00025833"/>
    </source>
</evidence>
<comment type="subcellular location">
    <subcellularLocation>
        <location evidence="1">Endoplasmic reticulum</location>
    </subcellularLocation>
    <subcellularLocation>
        <location evidence="3">Golgi apparatus</location>
    </subcellularLocation>
    <subcellularLocation>
        <location evidence="2">Lysosome</location>
    </subcellularLocation>
    <subcellularLocation>
        <location evidence="4">Secreted</location>
    </subcellularLocation>
</comment>
<dbReference type="GO" id="GO:0046872">
    <property type="term" value="F:metal ion binding"/>
    <property type="evidence" value="ECO:0007669"/>
    <property type="project" value="UniProtKB-KW"/>
</dbReference>
<dbReference type="AlphaFoldDB" id="A0A8J1XVA5"/>
<dbReference type="Pfam" id="PF04389">
    <property type="entry name" value="Peptidase_M28"/>
    <property type="match status" value="1"/>
</dbReference>
<keyword evidence="16" id="KW-0482">Metalloprotease</keyword>
<dbReference type="Gene3D" id="3.40.630.10">
    <property type="entry name" value="Zn peptidases"/>
    <property type="match status" value="1"/>
</dbReference>
<gene>
    <name evidence="22" type="ORF">OFUS_LOCUS16973</name>
</gene>
<evidence type="ECO:0000256" key="6">
    <source>
        <dbReference type="ARBA" id="ARBA00014116"/>
    </source>
</evidence>
<evidence type="ECO:0000256" key="9">
    <source>
        <dbReference type="ARBA" id="ARBA00022670"/>
    </source>
</evidence>
<evidence type="ECO:0000256" key="2">
    <source>
        <dbReference type="ARBA" id="ARBA00004371"/>
    </source>
</evidence>
<dbReference type="InterPro" id="IPR039866">
    <property type="entry name" value="CPQ"/>
</dbReference>
<protein>
    <recommendedName>
        <fullName evidence="6">Carboxypeptidase Q</fullName>
    </recommendedName>
    <alternativeName>
        <fullName evidence="21">Plasma glutamate carboxypeptidase</fullName>
    </alternativeName>
</protein>
<keyword evidence="11" id="KW-0732">Signal</keyword>
<keyword evidence="17" id="KW-0865">Zymogen</keyword>
<keyword evidence="15" id="KW-0333">Golgi apparatus</keyword>
<evidence type="ECO:0000256" key="17">
    <source>
        <dbReference type="ARBA" id="ARBA00023145"/>
    </source>
</evidence>
<dbReference type="Gene3D" id="3.50.30.30">
    <property type="match status" value="1"/>
</dbReference>
<keyword evidence="8" id="KW-0121">Carboxypeptidase</keyword>
<dbReference type="CDD" id="cd03883">
    <property type="entry name" value="M28_Pgcp_like"/>
    <property type="match status" value="1"/>
</dbReference>
<dbReference type="GO" id="GO:0004180">
    <property type="term" value="F:carboxypeptidase activity"/>
    <property type="evidence" value="ECO:0007669"/>
    <property type="project" value="UniProtKB-KW"/>
</dbReference>
<dbReference type="SUPFAM" id="SSF53187">
    <property type="entry name" value="Zn-dependent exopeptidases"/>
    <property type="match status" value="1"/>
</dbReference>
<evidence type="ECO:0000313" key="22">
    <source>
        <dbReference type="EMBL" id="CAH1791939.1"/>
    </source>
</evidence>
<dbReference type="GO" id="GO:0005615">
    <property type="term" value="C:extracellular space"/>
    <property type="evidence" value="ECO:0007669"/>
    <property type="project" value="TreeGrafter"/>
</dbReference>
<dbReference type="GO" id="GO:0005794">
    <property type="term" value="C:Golgi apparatus"/>
    <property type="evidence" value="ECO:0007669"/>
    <property type="project" value="UniProtKB-SubCell"/>
</dbReference>
<evidence type="ECO:0000256" key="18">
    <source>
        <dbReference type="ARBA" id="ARBA00023180"/>
    </source>
</evidence>
<dbReference type="FunFam" id="3.40.630.10:FF:000036">
    <property type="entry name" value="Carboxypeptidase Q"/>
    <property type="match status" value="1"/>
</dbReference>
<organism evidence="22 23">
    <name type="scientific">Owenia fusiformis</name>
    <name type="common">Polychaete worm</name>
    <dbReference type="NCBI Taxonomy" id="6347"/>
    <lineage>
        <taxon>Eukaryota</taxon>
        <taxon>Metazoa</taxon>
        <taxon>Spiralia</taxon>
        <taxon>Lophotrochozoa</taxon>
        <taxon>Annelida</taxon>
        <taxon>Polychaeta</taxon>
        <taxon>Sedentaria</taxon>
        <taxon>Canalipalpata</taxon>
        <taxon>Sabellida</taxon>
        <taxon>Oweniida</taxon>
        <taxon>Oweniidae</taxon>
        <taxon>Owenia</taxon>
    </lineage>
</organism>
<keyword evidence="13" id="KW-0256">Endoplasmic reticulum</keyword>
<keyword evidence="19" id="KW-0458">Lysosome</keyword>
<evidence type="ECO:0000256" key="4">
    <source>
        <dbReference type="ARBA" id="ARBA00004613"/>
    </source>
</evidence>
<evidence type="ECO:0000256" key="19">
    <source>
        <dbReference type="ARBA" id="ARBA00023228"/>
    </source>
</evidence>
<keyword evidence="7" id="KW-0964">Secreted</keyword>
<evidence type="ECO:0000256" key="10">
    <source>
        <dbReference type="ARBA" id="ARBA00022723"/>
    </source>
</evidence>
<keyword evidence="23" id="KW-1185">Reference proteome</keyword>
<dbReference type="GO" id="GO:0006508">
    <property type="term" value="P:proteolysis"/>
    <property type="evidence" value="ECO:0007669"/>
    <property type="project" value="UniProtKB-KW"/>
</dbReference>
<dbReference type="PANTHER" id="PTHR12053">
    <property type="entry name" value="PROTEASE FAMILY M28 PLASMA GLUTAMATE CARBOXYPEPTIDASE-RELATED"/>
    <property type="match status" value="1"/>
</dbReference>
<dbReference type="GO" id="GO:0005764">
    <property type="term" value="C:lysosome"/>
    <property type="evidence" value="ECO:0007669"/>
    <property type="project" value="UniProtKB-SubCell"/>
</dbReference>
<dbReference type="GO" id="GO:0005783">
    <property type="term" value="C:endoplasmic reticulum"/>
    <property type="evidence" value="ECO:0007669"/>
    <property type="project" value="UniProtKB-SubCell"/>
</dbReference>
<evidence type="ECO:0000313" key="23">
    <source>
        <dbReference type="Proteomes" id="UP000749559"/>
    </source>
</evidence>
<evidence type="ECO:0000256" key="7">
    <source>
        <dbReference type="ARBA" id="ARBA00022525"/>
    </source>
</evidence>
<evidence type="ECO:0000256" key="13">
    <source>
        <dbReference type="ARBA" id="ARBA00022824"/>
    </source>
</evidence>
<keyword evidence="10" id="KW-0479">Metal-binding</keyword>
<accession>A0A8J1XVA5</accession>
<evidence type="ECO:0000256" key="3">
    <source>
        <dbReference type="ARBA" id="ARBA00004555"/>
    </source>
</evidence>
<evidence type="ECO:0000256" key="5">
    <source>
        <dbReference type="ARBA" id="ARBA00010918"/>
    </source>
</evidence>
<comment type="caution">
    <text evidence="22">The sequence shown here is derived from an EMBL/GenBank/DDBJ whole genome shotgun (WGS) entry which is preliminary data.</text>
</comment>
<keyword evidence="12" id="KW-0378">Hydrolase</keyword>
<dbReference type="EMBL" id="CAIIXF020000008">
    <property type="protein sequence ID" value="CAH1791939.1"/>
    <property type="molecule type" value="Genomic_DNA"/>
</dbReference>
<dbReference type="FunFam" id="3.50.30.30:FF:000009">
    <property type="entry name" value="Carboxypeptidase Q"/>
    <property type="match status" value="1"/>
</dbReference>
<evidence type="ECO:0000256" key="11">
    <source>
        <dbReference type="ARBA" id="ARBA00022729"/>
    </source>
</evidence>
<evidence type="ECO:0000256" key="12">
    <source>
        <dbReference type="ARBA" id="ARBA00022801"/>
    </source>
</evidence>
<dbReference type="GO" id="GO:0043171">
    <property type="term" value="P:peptide catabolic process"/>
    <property type="evidence" value="ECO:0007669"/>
    <property type="project" value="TreeGrafter"/>
</dbReference>
<keyword evidence="9" id="KW-0645">Protease</keyword>